<protein>
    <submittedName>
        <fullName evidence="5">FadR family transcriptional regulator</fullName>
    </submittedName>
</protein>
<dbReference type="CDD" id="cd07377">
    <property type="entry name" value="WHTH_GntR"/>
    <property type="match status" value="1"/>
</dbReference>
<evidence type="ECO:0000313" key="5">
    <source>
        <dbReference type="EMBL" id="RGD56340.1"/>
    </source>
</evidence>
<keyword evidence="6" id="KW-1185">Reference proteome</keyword>
<evidence type="ECO:0000256" key="1">
    <source>
        <dbReference type="ARBA" id="ARBA00023015"/>
    </source>
</evidence>
<dbReference type="Proteomes" id="UP000263377">
    <property type="component" value="Unassembled WGS sequence"/>
</dbReference>
<comment type="caution">
    <text evidence="5">The sequence shown here is derived from an EMBL/GenBank/DDBJ whole genome shotgun (WGS) entry which is preliminary data.</text>
</comment>
<dbReference type="InterPro" id="IPR008920">
    <property type="entry name" value="TF_FadR/GntR_C"/>
</dbReference>
<evidence type="ECO:0000256" key="3">
    <source>
        <dbReference type="ARBA" id="ARBA00023163"/>
    </source>
</evidence>
<dbReference type="SUPFAM" id="SSF48008">
    <property type="entry name" value="GntR ligand-binding domain-like"/>
    <property type="match status" value="1"/>
</dbReference>
<keyword evidence="2" id="KW-0238">DNA-binding</keyword>
<dbReference type="Gene3D" id="1.10.10.10">
    <property type="entry name" value="Winged helix-like DNA-binding domain superfamily/Winged helix DNA-binding domain"/>
    <property type="match status" value="1"/>
</dbReference>
<evidence type="ECO:0000259" key="4">
    <source>
        <dbReference type="PROSITE" id="PS50949"/>
    </source>
</evidence>
<evidence type="ECO:0000313" key="6">
    <source>
        <dbReference type="Proteomes" id="UP000263377"/>
    </source>
</evidence>
<organism evidence="5 6">
    <name type="scientific">Kitasatospora xanthocidica</name>
    <dbReference type="NCBI Taxonomy" id="83382"/>
    <lineage>
        <taxon>Bacteria</taxon>
        <taxon>Bacillati</taxon>
        <taxon>Actinomycetota</taxon>
        <taxon>Actinomycetes</taxon>
        <taxon>Kitasatosporales</taxon>
        <taxon>Streptomycetaceae</taxon>
        <taxon>Kitasatospora</taxon>
    </lineage>
</organism>
<dbReference type="SMART" id="SM00345">
    <property type="entry name" value="HTH_GNTR"/>
    <property type="match status" value="1"/>
</dbReference>
<gene>
    <name evidence="5" type="ORF">DR950_37610</name>
</gene>
<dbReference type="PROSITE" id="PS50949">
    <property type="entry name" value="HTH_GNTR"/>
    <property type="match status" value="1"/>
</dbReference>
<dbReference type="GO" id="GO:0003700">
    <property type="term" value="F:DNA-binding transcription factor activity"/>
    <property type="evidence" value="ECO:0007669"/>
    <property type="project" value="InterPro"/>
</dbReference>
<evidence type="ECO:0000256" key="2">
    <source>
        <dbReference type="ARBA" id="ARBA00023125"/>
    </source>
</evidence>
<dbReference type="Pfam" id="PF00392">
    <property type="entry name" value="GntR"/>
    <property type="match status" value="1"/>
</dbReference>
<dbReference type="EMBL" id="QVIG01000002">
    <property type="protein sequence ID" value="RGD56340.1"/>
    <property type="molecule type" value="Genomic_DNA"/>
</dbReference>
<reference evidence="5 6" key="1">
    <citation type="submission" date="2018-08" db="EMBL/GenBank/DDBJ databases">
        <title>Diversity &amp; Physiological Properties of Lignin-Decomposing Actinobacteria from Soil.</title>
        <authorList>
            <person name="Roh S.G."/>
            <person name="Kim S.B."/>
        </authorList>
    </citation>
    <scope>NUCLEOTIDE SEQUENCE [LARGE SCALE GENOMIC DNA]</scope>
    <source>
        <strain evidence="5 6">MMS17-GH009</strain>
    </source>
</reference>
<feature type="domain" description="HTH gntR-type" evidence="4">
    <location>
        <begin position="18"/>
        <end position="88"/>
    </location>
</feature>
<proteinExistence type="predicted"/>
<dbReference type="SUPFAM" id="SSF46785">
    <property type="entry name" value="Winged helix' DNA-binding domain"/>
    <property type="match status" value="1"/>
</dbReference>
<keyword evidence="1" id="KW-0805">Transcription regulation</keyword>
<dbReference type="PANTHER" id="PTHR43537">
    <property type="entry name" value="TRANSCRIPTIONAL REGULATOR, GNTR FAMILY"/>
    <property type="match status" value="1"/>
</dbReference>
<dbReference type="InterPro" id="IPR036390">
    <property type="entry name" value="WH_DNA-bd_sf"/>
</dbReference>
<dbReference type="PRINTS" id="PR00035">
    <property type="entry name" value="HTHGNTR"/>
</dbReference>
<dbReference type="AlphaFoldDB" id="A0A372ZLN2"/>
<dbReference type="Pfam" id="PF07729">
    <property type="entry name" value="FCD"/>
    <property type="match status" value="1"/>
</dbReference>
<sequence length="247" mass="26123">MGSATPLLSAVLAPLADLGRADAVARRITEAIALGLVADGDQLPSENDLADQLGVANGTVREALALLREAGLIETRRGRNGGSFVRTPAEGSQHLQLARLRDLATVDLRDLGDEELAVFGTAARLAAERAPADLGPRLTRLVHDLRDAAGSAERCRADARFHIELAVAAQSVRLTQLAVRLQAELGPLLWLPAPHGPDQERFAEQHREILVAVLAGDAAGARAAAEAHAVACVHHLVRRHLELADDG</sequence>
<name>A0A372ZLN2_9ACTN</name>
<keyword evidence="3" id="KW-0804">Transcription</keyword>
<dbReference type="InterPro" id="IPR036388">
    <property type="entry name" value="WH-like_DNA-bd_sf"/>
</dbReference>
<dbReference type="InterPro" id="IPR000524">
    <property type="entry name" value="Tscrpt_reg_HTH_GntR"/>
</dbReference>
<accession>A0A372ZLN2</accession>
<dbReference type="Gene3D" id="1.20.120.530">
    <property type="entry name" value="GntR ligand-binding domain-like"/>
    <property type="match status" value="1"/>
</dbReference>
<dbReference type="PANTHER" id="PTHR43537:SF5">
    <property type="entry name" value="UXU OPERON TRANSCRIPTIONAL REGULATOR"/>
    <property type="match status" value="1"/>
</dbReference>
<dbReference type="GO" id="GO:0003677">
    <property type="term" value="F:DNA binding"/>
    <property type="evidence" value="ECO:0007669"/>
    <property type="project" value="UniProtKB-KW"/>
</dbReference>
<dbReference type="InterPro" id="IPR011711">
    <property type="entry name" value="GntR_C"/>
</dbReference>
<dbReference type="SMART" id="SM00895">
    <property type="entry name" value="FCD"/>
    <property type="match status" value="1"/>
</dbReference>